<accession>A0A445N362</accession>
<gene>
    <name evidence="2" type="ORF">PITCH_A840002</name>
</gene>
<dbReference type="InterPro" id="IPR003141">
    <property type="entry name" value="Pol/His_phosphatase_N"/>
</dbReference>
<dbReference type="GO" id="GO:0035312">
    <property type="term" value="F:5'-3' DNA exonuclease activity"/>
    <property type="evidence" value="ECO:0007669"/>
    <property type="project" value="TreeGrafter"/>
</dbReference>
<dbReference type="Gene3D" id="3.20.20.140">
    <property type="entry name" value="Metal-dependent hydrolases"/>
    <property type="match status" value="1"/>
</dbReference>
<dbReference type="EMBL" id="OJIN01000230">
    <property type="protein sequence ID" value="SPD76116.1"/>
    <property type="molecule type" value="Genomic_DNA"/>
</dbReference>
<dbReference type="PANTHER" id="PTHR42924">
    <property type="entry name" value="EXONUCLEASE"/>
    <property type="match status" value="1"/>
</dbReference>
<evidence type="ECO:0000313" key="2">
    <source>
        <dbReference type="EMBL" id="SPD76116.1"/>
    </source>
</evidence>
<feature type="domain" description="Polymerase/histidinol phosphatase N-terminal" evidence="1">
    <location>
        <begin position="11"/>
        <end position="76"/>
    </location>
</feature>
<dbReference type="InterPro" id="IPR052018">
    <property type="entry name" value="PHP_domain"/>
</dbReference>
<dbReference type="SMART" id="SM00481">
    <property type="entry name" value="POLIIIAc"/>
    <property type="match status" value="1"/>
</dbReference>
<protein>
    <submittedName>
        <fullName evidence="2">PHP domain protein</fullName>
        <ecNumber evidence="2">3.1.3.-</ecNumber>
    </submittedName>
</protein>
<dbReference type="NCBIfam" id="NF038032">
    <property type="entry name" value="CehA_McbA_metalo"/>
    <property type="match status" value="1"/>
</dbReference>
<name>A0A445N362_9BACT</name>
<dbReference type="PANTHER" id="PTHR42924:SF3">
    <property type="entry name" value="POLYMERASE_HISTIDINOL PHOSPHATASE N-TERMINAL DOMAIN-CONTAINING PROTEIN"/>
    <property type="match status" value="1"/>
</dbReference>
<dbReference type="Pfam" id="PF02811">
    <property type="entry name" value="PHP"/>
    <property type="match status" value="1"/>
</dbReference>
<evidence type="ECO:0000259" key="1">
    <source>
        <dbReference type="SMART" id="SM00481"/>
    </source>
</evidence>
<organism evidence="2">
    <name type="scientific">uncultured Desulfobacterium sp</name>
    <dbReference type="NCBI Taxonomy" id="201089"/>
    <lineage>
        <taxon>Bacteria</taxon>
        <taxon>Pseudomonadati</taxon>
        <taxon>Thermodesulfobacteriota</taxon>
        <taxon>Desulfobacteria</taxon>
        <taxon>Desulfobacterales</taxon>
        <taxon>Desulfobacteriaceae</taxon>
        <taxon>Desulfobacterium</taxon>
        <taxon>environmental samples</taxon>
    </lineage>
</organism>
<dbReference type="GO" id="GO:0004534">
    <property type="term" value="F:5'-3' RNA exonuclease activity"/>
    <property type="evidence" value="ECO:0007669"/>
    <property type="project" value="TreeGrafter"/>
</dbReference>
<dbReference type="SUPFAM" id="SSF89550">
    <property type="entry name" value="PHP domain-like"/>
    <property type="match status" value="1"/>
</dbReference>
<dbReference type="EC" id="3.1.3.-" evidence="2"/>
<reference evidence="2" key="1">
    <citation type="submission" date="2018-01" db="EMBL/GenBank/DDBJ databases">
        <authorList>
            <person name="Regsiter A."/>
            <person name="William W."/>
        </authorList>
    </citation>
    <scope>NUCLEOTIDE SEQUENCE</scope>
    <source>
        <strain evidence="2">TRIP AH-1</strain>
    </source>
</reference>
<dbReference type="InterPro" id="IPR016195">
    <property type="entry name" value="Pol/histidinol_Pase-like"/>
</dbReference>
<sequence length="353" mass="40263">MKDDKQHEYVGNLHIHSIFSDGAGTVPEIAKSAASLGLDFVVINDHDHMTDSLHTDEEGFYSGLLVLIGLEIGYNSHHYLAFNIKDKVNSKNLSPQEVIDLVDKQGGFGFLAHPFEKGMPFHDKSISYTWNELSVTGFAGIEIWNFASRWKERIKSPVHGLLHLLFKSKLLKGPSRETLYFWDRLCQERRLTAIGGSDAHGAVFRWGPVRLSPLPYKYALNSVNVHILLDTAISDDVTLAKAQVYDAMRHGRLFIAHDRLVRANGFRFYFTSDSGSLVHMGEEFMFEPGDIHVDAPQRSEIRLIKNGELQLRHYGQNACFRAVDKGVYRVELFLRRFPFGLRPWIFSNPVYLR</sequence>
<dbReference type="AlphaFoldDB" id="A0A445N362"/>
<keyword evidence="2" id="KW-0378">Hydrolase</keyword>
<dbReference type="InterPro" id="IPR004013">
    <property type="entry name" value="PHP_dom"/>
</dbReference>
<dbReference type="CDD" id="cd07432">
    <property type="entry name" value="PHP_HisPPase"/>
    <property type="match status" value="1"/>
</dbReference>
<proteinExistence type="predicted"/>